<protein>
    <recommendedName>
        <fullName evidence="2">CTLH/CRA C-terminal to LisH motif domain-containing protein</fullName>
    </recommendedName>
</protein>
<dbReference type="GO" id="GO:0034657">
    <property type="term" value="C:GID complex"/>
    <property type="evidence" value="ECO:0007669"/>
    <property type="project" value="TreeGrafter"/>
</dbReference>
<feature type="region of interest" description="Disordered" evidence="1">
    <location>
        <begin position="608"/>
        <end position="630"/>
    </location>
</feature>
<organism evidence="3 4">
    <name type="scientific">Ascoidea rubescens DSM 1968</name>
    <dbReference type="NCBI Taxonomy" id="1344418"/>
    <lineage>
        <taxon>Eukaryota</taxon>
        <taxon>Fungi</taxon>
        <taxon>Dikarya</taxon>
        <taxon>Ascomycota</taxon>
        <taxon>Saccharomycotina</taxon>
        <taxon>Saccharomycetes</taxon>
        <taxon>Ascoideaceae</taxon>
        <taxon>Ascoidea</taxon>
    </lineage>
</organism>
<dbReference type="GO" id="GO:0005634">
    <property type="term" value="C:nucleus"/>
    <property type="evidence" value="ECO:0007669"/>
    <property type="project" value="TreeGrafter"/>
</dbReference>
<reference evidence="4" key="1">
    <citation type="submission" date="2016-05" db="EMBL/GenBank/DDBJ databases">
        <title>Comparative genomics of biotechnologically important yeasts.</title>
        <authorList>
            <consortium name="DOE Joint Genome Institute"/>
            <person name="Riley R."/>
            <person name="Haridas S."/>
            <person name="Wolfe K.H."/>
            <person name="Lopes M.R."/>
            <person name="Hittinger C.T."/>
            <person name="Goker M."/>
            <person name="Salamov A."/>
            <person name="Wisecaver J."/>
            <person name="Long T.M."/>
            <person name="Aerts A.L."/>
            <person name="Barry K."/>
            <person name="Choi C."/>
            <person name="Clum A."/>
            <person name="Coughlan A.Y."/>
            <person name="Deshpande S."/>
            <person name="Douglass A.P."/>
            <person name="Hanson S.J."/>
            <person name="Klenk H.-P."/>
            <person name="Labutti K."/>
            <person name="Lapidus A."/>
            <person name="Lindquist E."/>
            <person name="Lipzen A."/>
            <person name="Meier-Kolthoff J.P."/>
            <person name="Ohm R.A."/>
            <person name="Otillar R.P."/>
            <person name="Pangilinan J."/>
            <person name="Peng Y."/>
            <person name="Rokas A."/>
            <person name="Rosa C.A."/>
            <person name="Scheuner C."/>
            <person name="Sibirny A.A."/>
            <person name="Slot J.C."/>
            <person name="Stielow J.B."/>
            <person name="Sun H."/>
            <person name="Kurtzman C.P."/>
            <person name="Blackwell M."/>
            <person name="Grigoriev I.V."/>
            <person name="Jeffries T.W."/>
        </authorList>
    </citation>
    <scope>NUCLEOTIDE SEQUENCE [LARGE SCALE GENOMIC DNA]</scope>
    <source>
        <strain evidence="4">DSM 1968</strain>
    </source>
</reference>
<feature type="compositionally biased region" description="Acidic residues" evidence="1">
    <location>
        <begin position="614"/>
        <end position="629"/>
    </location>
</feature>
<evidence type="ECO:0000313" key="4">
    <source>
        <dbReference type="Proteomes" id="UP000095038"/>
    </source>
</evidence>
<feature type="region of interest" description="Disordered" evidence="1">
    <location>
        <begin position="650"/>
        <end position="750"/>
    </location>
</feature>
<feature type="compositionally biased region" description="Low complexity" evidence="1">
    <location>
        <begin position="873"/>
        <end position="897"/>
    </location>
</feature>
<dbReference type="STRING" id="1344418.A0A1D2VF27"/>
<evidence type="ECO:0000313" key="3">
    <source>
        <dbReference type="EMBL" id="ODV60077.1"/>
    </source>
</evidence>
<feature type="compositionally biased region" description="Acidic residues" evidence="1">
    <location>
        <begin position="671"/>
        <end position="680"/>
    </location>
</feature>
<feature type="region of interest" description="Disordered" evidence="1">
    <location>
        <begin position="858"/>
        <end position="897"/>
    </location>
</feature>
<dbReference type="EMBL" id="KV454483">
    <property type="protein sequence ID" value="ODV60077.1"/>
    <property type="molecule type" value="Genomic_DNA"/>
</dbReference>
<dbReference type="InterPro" id="IPR024964">
    <property type="entry name" value="CTLH/CRA"/>
</dbReference>
<dbReference type="GO" id="GO:0004842">
    <property type="term" value="F:ubiquitin-protein transferase activity"/>
    <property type="evidence" value="ECO:0007669"/>
    <property type="project" value="InterPro"/>
</dbReference>
<evidence type="ECO:0000259" key="2">
    <source>
        <dbReference type="Pfam" id="PF10607"/>
    </source>
</evidence>
<feature type="compositionally biased region" description="Acidic residues" evidence="1">
    <location>
        <begin position="703"/>
        <end position="748"/>
    </location>
</feature>
<proteinExistence type="predicted"/>
<dbReference type="Proteomes" id="UP000095038">
    <property type="component" value="Unassembled WGS sequence"/>
</dbReference>
<feature type="domain" description="CTLH/CRA C-terminal to LisH motif" evidence="2">
    <location>
        <begin position="265"/>
        <end position="452"/>
    </location>
</feature>
<dbReference type="PANTHER" id="PTHR12170">
    <property type="entry name" value="MACROPHAGE ERYTHROBLAST ATTACHER-RELATED"/>
    <property type="match status" value="1"/>
</dbReference>
<accession>A0A1D2VF27</accession>
<dbReference type="RefSeq" id="XP_020046384.1">
    <property type="nucleotide sequence ID" value="XM_020195002.1"/>
</dbReference>
<keyword evidence="4" id="KW-1185">Reference proteome</keyword>
<dbReference type="OrthoDB" id="1933281at2759"/>
<dbReference type="GO" id="GO:0005737">
    <property type="term" value="C:cytoplasm"/>
    <property type="evidence" value="ECO:0007669"/>
    <property type="project" value="TreeGrafter"/>
</dbReference>
<dbReference type="InterPro" id="IPR045098">
    <property type="entry name" value="Fyv10_fam"/>
</dbReference>
<dbReference type="InParanoid" id="A0A1D2VF27"/>
<gene>
    <name evidence="3" type="ORF">ASCRUDRAFT_8847</name>
</gene>
<dbReference type="AlphaFoldDB" id="A0A1D2VF27"/>
<evidence type="ECO:0000256" key="1">
    <source>
        <dbReference type="SAM" id="MobiDB-lite"/>
    </source>
</evidence>
<dbReference type="GeneID" id="30968638"/>
<dbReference type="GO" id="GO:0043161">
    <property type="term" value="P:proteasome-mediated ubiquitin-dependent protein catabolic process"/>
    <property type="evidence" value="ECO:0007669"/>
    <property type="project" value="InterPro"/>
</dbReference>
<dbReference type="PANTHER" id="PTHR12170:SF3">
    <property type="entry name" value="GH10162P"/>
    <property type="match status" value="1"/>
</dbReference>
<feature type="compositionally biased region" description="Low complexity" evidence="1">
    <location>
        <begin position="660"/>
        <end position="670"/>
    </location>
</feature>
<dbReference type="Pfam" id="PF10607">
    <property type="entry name" value="CTLH"/>
    <property type="match status" value="1"/>
</dbReference>
<sequence length="952" mass="110259">MSTSDFLLLDLLNQEYNRFSIHSPLNSSSADTKELISYLKNIKQHLQSSLILLHENQTFNVQVEEYDKLIQSKLSIWQDSMNFNLKKSHNSTNKFSKFLDNRVFNFNLKLELNKFNMQILNGSGDFYKKAKKSRTTLNDIGNHFNLSNSTLNLSNEKKKLVNQIILNHLVLENNSNCFSLHKSNQPKNQTTTLDNSLQLQGTDCHQSSFMPTISYTSSHSCSDYLISLLESQFNYKISHDFKSKLVHLKQLINPILNPLPGQGPNLNYVLHWCQANHSSLSNMNSDLVFNLQILKFSFLYNGILGFHDISNEIMPNASKNTKYQFSDKSIDEIGQNHKSNPTIQNNHFNAYLYCKNNLSHYFSNKLVLSPENNQKLLIISNLFAKTFINDEIDIDYFSKDYKEQESLPTNYINQFPLTINQFIETYFLVNNLNLNSNLYSILISSFISLPSLFKFNSINSKLMGQKNKNVKKSASKSFSAAQRDFYFPILNTRDTFVPRNRSYSEHILPYLNRYTNDLNNDNEDHHDLPSDQNDFIANFESEKHWTSKDELPIEIELPKFLNHNHPIFICPVSKQEVTKKNPPILLPCKHIISEEALIQLSSLKSSRGYNSAFDNDDDNDDDENYDDYEPGLTTFQSIIVNDTTNRDIYSRQNFNRGNHSSESLNSYDSNSNDELDDDSQNSDLGALDDLPNHEHSDAFDSGYNDDTDSDFVFDSDSIDADEDYEVDGDEDEEYGDNDNYEDNDDEADYNNYRNEDDVANIFGATSSHDPLGIGGSRYLNLVNQSLLVEHTNIRDQRYIPSNAMLLRRMAESTYRATRENPGNPSSLADPLVLNQNFNLFSQLNFDRNEEWARIRISGGSRNRNGNRARNRNRNQNQNQNQNRNRNVSNNLNNPRNINMSIERDRDRFGNITIRIDNQNSHRRRKRENYMPFKCPYCPTMCRKENTTPVYFC</sequence>
<name>A0A1D2VF27_9ASCO</name>